<dbReference type="SUPFAM" id="SSF82697">
    <property type="entry name" value="PurS-like"/>
    <property type="match status" value="1"/>
</dbReference>
<keyword evidence="4" id="KW-0658">Purine biosynthesis</keyword>
<evidence type="ECO:0000256" key="1">
    <source>
        <dbReference type="ARBA" id="ARBA00022490"/>
    </source>
</evidence>
<comment type="caution">
    <text evidence="6">The sequence shown here is derived from an EMBL/GenBank/DDBJ whole genome shotgun (WGS) entry which is preliminary data.</text>
</comment>
<dbReference type="PANTHER" id="PTHR34696:SF1">
    <property type="entry name" value="PHOSPHORIBOSYLFORMYLGLYCINAMIDINE SYNTHASE SUBUNIT PURS"/>
    <property type="match status" value="1"/>
</dbReference>
<evidence type="ECO:0000256" key="3">
    <source>
        <dbReference type="ARBA" id="ARBA00022741"/>
    </source>
</evidence>
<dbReference type="EMBL" id="BARW01026081">
    <property type="protein sequence ID" value="GAJ15151.1"/>
    <property type="molecule type" value="Genomic_DNA"/>
</dbReference>
<dbReference type="Gene3D" id="3.30.1280.10">
    <property type="entry name" value="Phosphoribosylformylglycinamidine synthase subunit PurS"/>
    <property type="match status" value="1"/>
</dbReference>
<evidence type="ECO:0000256" key="2">
    <source>
        <dbReference type="ARBA" id="ARBA00022598"/>
    </source>
</evidence>
<name>X1VIX3_9ZZZZ</name>
<protein>
    <recommendedName>
        <fullName evidence="7">Phosphoribosylformylglycinamidine synthase subunit PurS</fullName>
    </recommendedName>
</protein>
<dbReference type="NCBIfam" id="NF004630">
    <property type="entry name" value="PRK05974.1"/>
    <property type="match status" value="1"/>
</dbReference>
<sequence length="91" mass="10252">KISREKGHKVLQVKIFITLKNGVVDPQGITIKGALESLGYQGIANIRLGKYIQMELNSKSREEAGKDIEEMCDKLLANPVIENYRYEISES</sequence>
<evidence type="ECO:0000256" key="4">
    <source>
        <dbReference type="ARBA" id="ARBA00022755"/>
    </source>
</evidence>
<keyword evidence="2" id="KW-0436">Ligase</keyword>
<dbReference type="GO" id="GO:0006164">
    <property type="term" value="P:purine nucleotide biosynthetic process"/>
    <property type="evidence" value="ECO:0007669"/>
    <property type="project" value="UniProtKB-KW"/>
</dbReference>
<proteinExistence type="inferred from homology"/>
<dbReference type="InterPro" id="IPR036604">
    <property type="entry name" value="PurS-like_sf"/>
</dbReference>
<dbReference type="GO" id="GO:0005524">
    <property type="term" value="F:ATP binding"/>
    <property type="evidence" value="ECO:0007669"/>
    <property type="project" value="UniProtKB-KW"/>
</dbReference>
<dbReference type="Pfam" id="PF02700">
    <property type="entry name" value="PurS"/>
    <property type="match status" value="1"/>
</dbReference>
<dbReference type="NCBIfam" id="TIGR00302">
    <property type="entry name" value="phosphoribosylformylglycinamidine synthase subunit PurS"/>
    <property type="match status" value="1"/>
</dbReference>
<feature type="non-terminal residue" evidence="6">
    <location>
        <position position="1"/>
    </location>
</feature>
<keyword evidence="1" id="KW-0963">Cytoplasm</keyword>
<dbReference type="PANTHER" id="PTHR34696">
    <property type="entry name" value="PHOSPHORIBOSYLFORMYLGLYCINAMIDINE SYNTHASE SUBUNIT PURS"/>
    <property type="match status" value="1"/>
</dbReference>
<evidence type="ECO:0000313" key="6">
    <source>
        <dbReference type="EMBL" id="GAJ15151.1"/>
    </source>
</evidence>
<reference evidence="6" key="1">
    <citation type="journal article" date="2014" name="Front. Microbiol.">
        <title>High frequency of phylogenetically diverse reductive dehalogenase-homologous genes in deep subseafloor sedimentary metagenomes.</title>
        <authorList>
            <person name="Kawai M."/>
            <person name="Futagami T."/>
            <person name="Toyoda A."/>
            <person name="Takaki Y."/>
            <person name="Nishi S."/>
            <person name="Hori S."/>
            <person name="Arai W."/>
            <person name="Tsubouchi T."/>
            <person name="Morono Y."/>
            <person name="Uchiyama I."/>
            <person name="Ito T."/>
            <person name="Fujiyama A."/>
            <person name="Inagaki F."/>
            <person name="Takami H."/>
        </authorList>
    </citation>
    <scope>NUCLEOTIDE SEQUENCE</scope>
    <source>
        <strain evidence="6">Expedition CK06-06</strain>
    </source>
</reference>
<accession>X1VIX3</accession>
<evidence type="ECO:0000256" key="5">
    <source>
        <dbReference type="ARBA" id="ARBA00022840"/>
    </source>
</evidence>
<gene>
    <name evidence="6" type="ORF">S12H4_42594</name>
</gene>
<organism evidence="6">
    <name type="scientific">marine sediment metagenome</name>
    <dbReference type="NCBI Taxonomy" id="412755"/>
    <lineage>
        <taxon>unclassified sequences</taxon>
        <taxon>metagenomes</taxon>
        <taxon>ecological metagenomes</taxon>
    </lineage>
</organism>
<keyword evidence="5" id="KW-0067">ATP-binding</keyword>
<dbReference type="HAMAP" id="MF_01926">
    <property type="entry name" value="PurS"/>
    <property type="match status" value="1"/>
</dbReference>
<dbReference type="AlphaFoldDB" id="X1VIX3"/>
<evidence type="ECO:0008006" key="7">
    <source>
        <dbReference type="Google" id="ProtNLM"/>
    </source>
</evidence>
<dbReference type="GO" id="GO:0016874">
    <property type="term" value="F:ligase activity"/>
    <property type="evidence" value="ECO:0007669"/>
    <property type="project" value="UniProtKB-KW"/>
</dbReference>
<keyword evidence="3" id="KW-0547">Nucleotide-binding</keyword>
<dbReference type="InterPro" id="IPR003850">
    <property type="entry name" value="PurS"/>
</dbReference>